<proteinExistence type="predicted"/>
<reference evidence="1" key="3">
    <citation type="submission" date="2018-07" db="EMBL/GenBank/DDBJ databases">
        <title>WGS assembly of Glycine max.</title>
        <authorList>
            <person name="Schmutz J."/>
            <person name="Cannon S."/>
            <person name="Schlueter J."/>
            <person name="Ma J."/>
            <person name="Mitros T."/>
            <person name="Nelson W."/>
            <person name="Hyten D."/>
            <person name="Song Q."/>
            <person name="Thelen J."/>
            <person name="Cheng J."/>
            <person name="Xu D."/>
            <person name="Hellsten U."/>
            <person name="May G."/>
            <person name="Yu Y."/>
            <person name="Sakurai T."/>
            <person name="Umezawa T."/>
            <person name="Bhattacharyya M."/>
            <person name="Sandhu D."/>
            <person name="Valliyodan B."/>
            <person name="Lindquist E."/>
            <person name="Peto M."/>
            <person name="Grant D."/>
            <person name="Shu S."/>
            <person name="Goodstein D."/>
            <person name="Barry K."/>
            <person name="Futrell-Griggs M."/>
            <person name="Abernathy B."/>
            <person name="Du J."/>
            <person name="Tian Z."/>
            <person name="Zhu L."/>
            <person name="Gill N."/>
            <person name="Joshi T."/>
            <person name="Libault M."/>
            <person name="Sethuraman A."/>
            <person name="Zhang X."/>
            <person name="Shinozaki K."/>
            <person name="Nguyen H."/>
            <person name="Wing R."/>
            <person name="Cregan P."/>
            <person name="Specht J."/>
            <person name="Grimwood J."/>
            <person name="Rokhsar D."/>
            <person name="Stacey G."/>
            <person name="Shoemaker R."/>
            <person name="Jackson S."/>
        </authorList>
    </citation>
    <scope>NUCLEOTIDE SEQUENCE</scope>
    <source>
        <tissue evidence="1">Callus</tissue>
    </source>
</reference>
<reference evidence="1" key="1">
    <citation type="journal article" date="2010" name="Nature">
        <title>Genome sequence of the palaeopolyploid soybean.</title>
        <authorList>
            <person name="Schmutz J."/>
            <person name="Cannon S.B."/>
            <person name="Schlueter J."/>
            <person name="Ma J."/>
            <person name="Mitros T."/>
            <person name="Nelson W."/>
            <person name="Hyten D.L."/>
            <person name="Song Q."/>
            <person name="Thelen J.J."/>
            <person name="Cheng J."/>
            <person name="Xu D."/>
            <person name="Hellsten U."/>
            <person name="May G.D."/>
            <person name="Yu Y."/>
            <person name="Sakurai T."/>
            <person name="Umezawa T."/>
            <person name="Bhattacharyya M.K."/>
            <person name="Sandhu D."/>
            <person name="Valliyodan B."/>
            <person name="Lindquist E."/>
            <person name="Peto M."/>
            <person name="Grant D."/>
            <person name="Shu S."/>
            <person name="Goodstein D."/>
            <person name="Barry K."/>
            <person name="Futrell-Griggs M."/>
            <person name="Abernathy B."/>
            <person name="Du J."/>
            <person name="Tian Z."/>
            <person name="Zhu L."/>
            <person name="Gill N."/>
            <person name="Joshi T."/>
            <person name="Libault M."/>
            <person name="Sethuraman A."/>
            <person name="Zhang X.-C."/>
            <person name="Shinozaki K."/>
            <person name="Nguyen H.T."/>
            <person name="Wing R.A."/>
            <person name="Cregan P."/>
            <person name="Specht J."/>
            <person name="Grimwood J."/>
            <person name="Rokhsar D."/>
            <person name="Stacey G."/>
            <person name="Shoemaker R.C."/>
            <person name="Jackson S.A."/>
        </authorList>
    </citation>
    <scope>NUCLEOTIDE SEQUENCE</scope>
    <source>
        <tissue evidence="1">Callus</tissue>
    </source>
</reference>
<keyword evidence="3" id="KW-1185">Reference proteome</keyword>
<dbReference type="AlphaFoldDB" id="A0A0R0E3U2"/>
<dbReference type="PaxDb" id="3847-GLYMA15G19241.1"/>
<dbReference type="InParanoid" id="A0A0R0E3U2"/>
<evidence type="ECO:0000313" key="1">
    <source>
        <dbReference type="EMBL" id="KRG88550.1"/>
    </source>
</evidence>
<organism evidence="2">
    <name type="scientific">Glycine max</name>
    <name type="common">Soybean</name>
    <name type="synonym">Glycine hispida</name>
    <dbReference type="NCBI Taxonomy" id="3847"/>
    <lineage>
        <taxon>Eukaryota</taxon>
        <taxon>Viridiplantae</taxon>
        <taxon>Streptophyta</taxon>
        <taxon>Embryophyta</taxon>
        <taxon>Tracheophyta</taxon>
        <taxon>Spermatophyta</taxon>
        <taxon>Magnoliopsida</taxon>
        <taxon>eudicotyledons</taxon>
        <taxon>Gunneridae</taxon>
        <taxon>Pentapetalae</taxon>
        <taxon>rosids</taxon>
        <taxon>fabids</taxon>
        <taxon>Fabales</taxon>
        <taxon>Fabaceae</taxon>
        <taxon>Papilionoideae</taxon>
        <taxon>50 kb inversion clade</taxon>
        <taxon>NPAAA clade</taxon>
        <taxon>indigoferoid/millettioid clade</taxon>
        <taxon>Phaseoleae</taxon>
        <taxon>Glycine</taxon>
        <taxon>Glycine subgen. Soja</taxon>
    </lineage>
</organism>
<sequence>MENFIDRIQYLIWDVITMPCLFFRISWIQSLHEGLSALVVQHALIGELEDVTGILADFCT</sequence>
<dbReference type="EnsemblPlants" id="KRG88550">
    <property type="protein sequence ID" value="KRG88550"/>
    <property type="gene ID" value="GLYMA_U005200"/>
</dbReference>
<dbReference type="EMBL" id="KZ847226">
    <property type="protein sequence ID" value="KRG88550.1"/>
    <property type="molecule type" value="Genomic_DNA"/>
</dbReference>
<evidence type="ECO:0000313" key="2">
    <source>
        <dbReference type="EnsemblPlants" id="KRG88550"/>
    </source>
</evidence>
<evidence type="ECO:0000313" key="3">
    <source>
        <dbReference type="Proteomes" id="UP000008827"/>
    </source>
</evidence>
<reference evidence="2" key="2">
    <citation type="submission" date="2018-02" db="UniProtKB">
        <authorList>
            <consortium name="EnsemblPlants"/>
        </authorList>
    </citation>
    <scope>IDENTIFICATION</scope>
    <source>
        <strain evidence="2">Williams 82</strain>
    </source>
</reference>
<gene>
    <name evidence="1" type="ORF">GLYMA_U005200</name>
</gene>
<accession>A0A0R0E3U2</accession>
<name>A0A0R0E3U2_SOYBN</name>
<protein>
    <submittedName>
        <fullName evidence="1 2">Uncharacterized protein</fullName>
    </submittedName>
</protein>
<dbReference type="Proteomes" id="UP000008827">
    <property type="component" value="Unassembled WGS sequence"/>
</dbReference>
<dbReference type="Gramene" id="KRG88550">
    <property type="protein sequence ID" value="KRG88550"/>
    <property type="gene ID" value="GLYMA_U005200"/>
</dbReference>